<evidence type="ECO:0000313" key="2">
    <source>
        <dbReference type="EMBL" id="KYQ55718.1"/>
    </source>
</evidence>
<dbReference type="Proteomes" id="UP000075809">
    <property type="component" value="Unassembled WGS sequence"/>
</dbReference>
<feature type="region of interest" description="Disordered" evidence="1">
    <location>
        <begin position="168"/>
        <end position="209"/>
    </location>
</feature>
<protein>
    <submittedName>
        <fullName evidence="2">Uncharacterized protein</fullName>
    </submittedName>
</protein>
<name>A0A151X619_9HYME</name>
<feature type="region of interest" description="Disordered" evidence="1">
    <location>
        <begin position="1"/>
        <end position="61"/>
    </location>
</feature>
<feature type="compositionally biased region" description="Basic and acidic residues" evidence="1">
    <location>
        <begin position="1"/>
        <end position="13"/>
    </location>
</feature>
<sequence length="209" mass="23355">ESRSEEEKEKKEEKEEEEEEANRFDSVTSQAKRTEDKRKNRASEGQKQHGSSSGSIEKRPIDPWYYADVHVSQVSRVTRSLSPEGDGGPDHRRRGRGSRRAKRAAAAAAAAARSRADPRHTAPRHSHPPSLLASPPSIPHPNRTRPPQRENPPRITLPVVIRLAMSERASAPLERIDRDSTDPTIARPGTRSPSTVHDFRLSLSDAVYE</sequence>
<evidence type="ECO:0000256" key="1">
    <source>
        <dbReference type="SAM" id="MobiDB-lite"/>
    </source>
</evidence>
<dbReference type="EMBL" id="KQ982494">
    <property type="protein sequence ID" value="KYQ55718.1"/>
    <property type="molecule type" value="Genomic_DNA"/>
</dbReference>
<feature type="compositionally biased region" description="Low complexity" evidence="1">
    <location>
        <begin position="104"/>
        <end position="113"/>
    </location>
</feature>
<feature type="non-terminal residue" evidence="2">
    <location>
        <position position="1"/>
    </location>
</feature>
<dbReference type="AlphaFoldDB" id="A0A151X619"/>
<reference evidence="2 3" key="1">
    <citation type="submission" date="2015-09" db="EMBL/GenBank/DDBJ databases">
        <title>Trachymyrmex zeteki WGS genome.</title>
        <authorList>
            <person name="Nygaard S."/>
            <person name="Hu H."/>
            <person name="Boomsma J."/>
            <person name="Zhang G."/>
        </authorList>
    </citation>
    <scope>NUCLEOTIDE SEQUENCE [LARGE SCALE GENOMIC DNA]</scope>
    <source>
        <strain evidence="2">Tzet28-1</strain>
        <tissue evidence="2">Whole body</tissue>
    </source>
</reference>
<organism evidence="2 3">
    <name type="scientific">Mycetomoellerius zeteki</name>
    <dbReference type="NCBI Taxonomy" id="64791"/>
    <lineage>
        <taxon>Eukaryota</taxon>
        <taxon>Metazoa</taxon>
        <taxon>Ecdysozoa</taxon>
        <taxon>Arthropoda</taxon>
        <taxon>Hexapoda</taxon>
        <taxon>Insecta</taxon>
        <taxon>Pterygota</taxon>
        <taxon>Neoptera</taxon>
        <taxon>Endopterygota</taxon>
        <taxon>Hymenoptera</taxon>
        <taxon>Apocrita</taxon>
        <taxon>Aculeata</taxon>
        <taxon>Formicoidea</taxon>
        <taxon>Formicidae</taxon>
        <taxon>Myrmicinae</taxon>
        <taxon>Mycetomoellerius</taxon>
    </lineage>
</organism>
<keyword evidence="3" id="KW-1185">Reference proteome</keyword>
<evidence type="ECO:0000313" key="3">
    <source>
        <dbReference type="Proteomes" id="UP000075809"/>
    </source>
</evidence>
<feature type="compositionally biased region" description="Basic residues" evidence="1">
    <location>
        <begin position="91"/>
        <end position="103"/>
    </location>
</feature>
<accession>A0A151X619</accession>
<proteinExistence type="predicted"/>
<gene>
    <name evidence="2" type="ORF">ALC60_05360</name>
</gene>
<feature type="region of interest" description="Disordered" evidence="1">
    <location>
        <begin position="76"/>
        <end position="155"/>
    </location>
</feature>
<feature type="compositionally biased region" description="Basic and acidic residues" evidence="1">
    <location>
        <begin position="32"/>
        <end position="47"/>
    </location>
</feature>